<evidence type="ECO:0000313" key="4">
    <source>
        <dbReference type="EMBL" id="KFN51665.1"/>
    </source>
</evidence>
<gene>
    <name evidence="4" type="ORF">N790_04380</name>
</gene>
<feature type="signal peptide" evidence="3">
    <location>
        <begin position="1"/>
        <end position="19"/>
    </location>
</feature>
<dbReference type="STRING" id="1384054.N790_04380"/>
<dbReference type="eggNOG" id="COG3133">
    <property type="taxonomic scope" value="Bacteria"/>
</dbReference>
<dbReference type="PANTHER" id="PTHR35603">
    <property type="match status" value="1"/>
</dbReference>
<proteinExistence type="predicted"/>
<organism evidence="4 5">
    <name type="scientific">Arenimonas malthae CC-JY-1</name>
    <dbReference type="NCBI Taxonomy" id="1384054"/>
    <lineage>
        <taxon>Bacteria</taxon>
        <taxon>Pseudomonadati</taxon>
        <taxon>Pseudomonadota</taxon>
        <taxon>Gammaproteobacteria</taxon>
        <taxon>Lysobacterales</taxon>
        <taxon>Lysobacteraceae</taxon>
        <taxon>Arenimonas</taxon>
    </lineage>
</organism>
<accession>A0A091C4S9</accession>
<keyword evidence="3" id="KW-0732">Signal</keyword>
<feature type="chain" id="PRO_5001870312" evidence="3">
    <location>
        <begin position="20"/>
        <end position="154"/>
    </location>
</feature>
<dbReference type="PROSITE" id="PS51257">
    <property type="entry name" value="PROKAR_LIPOPROTEIN"/>
    <property type="match status" value="1"/>
</dbReference>
<protein>
    <submittedName>
        <fullName evidence="4">Uncharacterized protein</fullName>
    </submittedName>
</protein>
<dbReference type="Proteomes" id="UP000029392">
    <property type="component" value="Unassembled WGS sequence"/>
</dbReference>
<keyword evidence="2" id="KW-0472">Membrane</keyword>
<dbReference type="PANTHER" id="PTHR35603:SF2">
    <property type="entry name" value="OUTER MEMBRANE LIPOPROTEIN"/>
    <property type="match status" value="1"/>
</dbReference>
<evidence type="ECO:0000256" key="1">
    <source>
        <dbReference type="ARBA" id="ARBA00004370"/>
    </source>
</evidence>
<evidence type="ECO:0000256" key="3">
    <source>
        <dbReference type="SAM" id="SignalP"/>
    </source>
</evidence>
<evidence type="ECO:0000313" key="5">
    <source>
        <dbReference type="Proteomes" id="UP000029392"/>
    </source>
</evidence>
<evidence type="ECO:0000256" key="2">
    <source>
        <dbReference type="ARBA" id="ARBA00023136"/>
    </source>
</evidence>
<sequence length="154" mass="16334">MKTPLLIAAALALTLSACASQPRSSGYGYDRGYGYSEPRRCYDCGRVERIEVVYGARENSRTGAILGGIVGAVAAREIPKHGSQGNKNTATVAGAVAGAVAGNAIENKVNEQTYDVHVRMDDGRLVVINRNSLGNGIREGAYVRVDGTRIIPLR</sequence>
<comment type="subcellular location">
    <subcellularLocation>
        <location evidence="1">Membrane</location>
    </subcellularLocation>
</comment>
<reference evidence="4 5" key="1">
    <citation type="submission" date="2013-09" db="EMBL/GenBank/DDBJ databases">
        <title>Genome sequencing of Arenimonas malthae.</title>
        <authorList>
            <person name="Chen F."/>
            <person name="Wang G."/>
        </authorList>
    </citation>
    <scope>NUCLEOTIDE SEQUENCE [LARGE SCALE GENOMIC DNA]</scope>
    <source>
        <strain evidence="4 5">CC-JY-1</strain>
    </source>
</reference>
<name>A0A091C4S9_9GAMM</name>
<dbReference type="OrthoDB" id="5966509at2"/>
<dbReference type="AlphaFoldDB" id="A0A091C4S9"/>
<dbReference type="RefSeq" id="WP_043800914.1">
    <property type="nucleotide sequence ID" value="NZ_AVCH01000053.1"/>
</dbReference>
<keyword evidence="5" id="KW-1185">Reference proteome</keyword>
<comment type="caution">
    <text evidence="4">The sequence shown here is derived from an EMBL/GenBank/DDBJ whole genome shotgun (WGS) entry which is preliminary data.</text>
</comment>
<dbReference type="GO" id="GO:0016020">
    <property type="term" value="C:membrane"/>
    <property type="evidence" value="ECO:0007669"/>
    <property type="project" value="UniProtKB-SubCell"/>
</dbReference>
<dbReference type="EMBL" id="AVCH01000053">
    <property type="protein sequence ID" value="KFN51665.1"/>
    <property type="molecule type" value="Genomic_DNA"/>
</dbReference>
<dbReference type="PATRIC" id="fig|1384054.3.peg.697"/>
<dbReference type="InterPro" id="IPR051407">
    <property type="entry name" value="Bact_OM_lipoprot/Surf_antigen"/>
</dbReference>